<dbReference type="HOGENOM" id="CLU_860973_0_0_1"/>
<accession>S3DCJ7</accession>
<feature type="compositionally biased region" description="Polar residues" evidence="1">
    <location>
        <begin position="80"/>
        <end position="89"/>
    </location>
</feature>
<keyword evidence="3" id="KW-1185">Reference proteome</keyword>
<dbReference type="GeneID" id="19470196"/>
<feature type="compositionally biased region" description="Low complexity" evidence="1">
    <location>
        <begin position="279"/>
        <end position="294"/>
    </location>
</feature>
<reference evidence="2 3" key="1">
    <citation type="journal article" date="2013" name="BMC Genomics">
        <title>Genomics-driven discovery of the pneumocandin biosynthetic gene cluster in the fungus Glarea lozoyensis.</title>
        <authorList>
            <person name="Chen L."/>
            <person name="Yue Q."/>
            <person name="Zhang X."/>
            <person name="Xiang M."/>
            <person name="Wang C."/>
            <person name="Li S."/>
            <person name="Che Y."/>
            <person name="Ortiz-Lopez F.J."/>
            <person name="Bills G.F."/>
            <person name="Liu X."/>
            <person name="An Z."/>
        </authorList>
    </citation>
    <scope>NUCLEOTIDE SEQUENCE [LARGE SCALE GENOMIC DNA]</scope>
    <source>
        <strain evidence="3">ATCC 20868 / MF5171</strain>
    </source>
</reference>
<feature type="compositionally biased region" description="Polar residues" evidence="1">
    <location>
        <begin position="211"/>
        <end position="227"/>
    </location>
</feature>
<sequence>MEYSPPFTDQEKRNILAEALKKSNVPVERLMSLLNEGGIVPNWSQMVLPYGRTLQSCVDAFESLRSSQRSPYPSLPPPHQQQSGFTSSGSKRKSGSELEPLMTQPPPKRRQSGQDNPPMSARDIRPKPTSANGSPLPFQSASLPPAPQAKKRGRPSKADVEQRQMDAIARGEVLPPSRTLTPKTLKPSTMRDEQRQPFTAIAPMAPIVPSNDLTRTGSPYQGESSAVATEGAVKKKNVRPATARPKGSRISDLLESESDEAQRGPKHSGGNTFQAASAPMTQMQQPQEQQIPPQSFASEPQPIRPKQAAESSGQTSQPSQEPPREPPPGGDPPTLPPAGSKP</sequence>
<dbReference type="EMBL" id="KE145354">
    <property type="protein sequence ID" value="EPE35455.1"/>
    <property type="molecule type" value="Genomic_DNA"/>
</dbReference>
<evidence type="ECO:0000313" key="2">
    <source>
        <dbReference type="EMBL" id="EPE35455.1"/>
    </source>
</evidence>
<organism evidence="2 3">
    <name type="scientific">Glarea lozoyensis (strain ATCC 20868 / MF5171)</name>
    <dbReference type="NCBI Taxonomy" id="1116229"/>
    <lineage>
        <taxon>Eukaryota</taxon>
        <taxon>Fungi</taxon>
        <taxon>Dikarya</taxon>
        <taxon>Ascomycota</taxon>
        <taxon>Pezizomycotina</taxon>
        <taxon>Leotiomycetes</taxon>
        <taxon>Helotiales</taxon>
        <taxon>Helotiaceae</taxon>
        <taxon>Glarea</taxon>
    </lineage>
</organism>
<proteinExistence type="predicted"/>
<dbReference type="AlphaFoldDB" id="S3DCJ7"/>
<dbReference type="eggNOG" id="ENOG502SA85">
    <property type="taxonomic scope" value="Eukaryota"/>
</dbReference>
<feature type="region of interest" description="Disordered" evidence="1">
    <location>
        <begin position="64"/>
        <end position="342"/>
    </location>
</feature>
<dbReference type="OMA" id="WAEHEKV"/>
<dbReference type="STRING" id="1116229.S3DCJ7"/>
<feature type="compositionally biased region" description="Pro residues" evidence="1">
    <location>
        <begin position="325"/>
        <end position="336"/>
    </location>
</feature>
<name>S3DCJ7_GLAL2</name>
<dbReference type="OrthoDB" id="5371646at2759"/>
<evidence type="ECO:0000313" key="3">
    <source>
        <dbReference type="Proteomes" id="UP000016922"/>
    </source>
</evidence>
<gene>
    <name evidence="2" type="ORF">GLAREA_11154</name>
</gene>
<evidence type="ECO:0000256" key="1">
    <source>
        <dbReference type="SAM" id="MobiDB-lite"/>
    </source>
</evidence>
<dbReference type="KEGG" id="glz:GLAREA_11154"/>
<feature type="compositionally biased region" description="Polar residues" evidence="1">
    <location>
        <begin position="129"/>
        <end position="142"/>
    </location>
</feature>
<dbReference type="RefSeq" id="XP_008077534.1">
    <property type="nucleotide sequence ID" value="XM_008079343.1"/>
</dbReference>
<protein>
    <submittedName>
        <fullName evidence="2">Uncharacterized protein</fullName>
    </submittedName>
</protein>
<dbReference type="Proteomes" id="UP000016922">
    <property type="component" value="Unassembled WGS sequence"/>
</dbReference>